<dbReference type="SUPFAM" id="SSF51261">
    <property type="entry name" value="Duplicated hybrid motif"/>
    <property type="match status" value="1"/>
</dbReference>
<dbReference type="Pfam" id="PF01476">
    <property type="entry name" value="LysM"/>
    <property type="match status" value="2"/>
</dbReference>
<dbReference type="Proteomes" id="UP000177564">
    <property type="component" value="Unassembled WGS sequence"/>
</dbReference>
<name>A0A1F4XPN8_9BACT</name>
<dbReference type="CDD" id="cd00118">
    <property type="entry name" value="LysM"/>
    <property type="match status" value="2"/>
</dbReference>
<organism evidence="2 3">
    <name type="scientific">Candidatus Adlerbacteria bacterium RIFCSPHIGHO2_02_FULL_52_17</name>
    <dbReference type="NCBI Taxonomy" id="1797240"/>
    <lineage>
        <taxon>Bacteria</taxon>
        <taxon>Candidatus Adleribacteriota</taxon>
    </lineage>
</organism>
<gene>
    <name evidence="2" type="ORF">A3D68_00640</name>
</gene>
<evidence type="ECO:0000313" key="2">
    <source>
        <dbReference type="EMBL" id="OGC83669.1"/>
    </source>
</evidence>
<dbReference type="EMBL" id="MEWU01000013">
    <property type="protein sequence ID" value="OGC83669.1"/>
    <property type="molecule type" value="Genomic_DNA"/>
</dbReference>
<dbReference type="Gene3D" id="2.70.70.10">
    <property type="entry name" value="Glucose Permease (Domain IIA)"/>
    <property type="match status" value="1"/>
</dbReference>
<dbReference type="PANTHER" id="PTHR21666:SF270">
    <property type="entry name" value="MUREIN HYDROLASE ACTIVATOR ENVC"/>
    <property type="match status" value="1"/>
</dbReference>
<dbReference type="InterPro" id="IPR018392">
    <property type="entry name" value="LysM"/>
</dbReference>
<reference evidence="2 3" key="1">
    <citation type="journal article" date="2016" name="Nat. Commun.">
        <title>Thousands of microbial genomes shed light on interconnected biogeochemical processes in an aquifer system.</title>
        <authorList>
            <person name="Anantharaman K."/>
            <person name="Brown C.T."/>
            <person name="Hug L.A."/>
            <person name="Sharon I."/>
            <person name="Castelle C.J."/>
            <person name="Probst A.J."/>
            <person name="Thomas B.C."/>
            <person name="Singh A."/>
            <person name="Wilkins M.J."/>
            <person name="Karaoz U."/>
            <person name="Brodie E.L."/>
            <person name="Williams K.H."/>
            <person name="Hubbard S.S."/>
            <person name="Banfield J.F."/>
        </authorList>
    </citation>
    <scope>NUCLEOTIDE SEQUENCE [LARGE SCALE GENOMIC DNA]</scope>
</reference>
<accession>A0A1F4XPN8</accession>
<dbReference type="InterPro" id="IPR016047">
    <property type="entry name" value="M23ase_b-sheet_dom"/>
</dbReference>
<sequence length="312" mass="31728">MATQVLALNSQTLPLLAPAVNIDPNPAKGGGGITVVDGTALLPEEGPSGTAADIEEWPTSSQVSVYVVRTGDTLSQIAEMYNVSVNTIIWSNDIAGGVIRPGDSLVILPITGIKHTVAKGETLSSVAKKFNSDATEIAQYNGLEAGAPLAVGVSIIIPHGEIAAAPTPAKSSKTKVPSAPLYGAGGPDLGGYFVLPIASGIITQGLHGYNGVDIGAPKGTDIYAAASGIVLVARRSGWNGGYGIYLVIQHDNGTQTLYSHASKVLVSAGDRVAQGQTIALVGATGLATGNHLHFEVRGAKNPLSNLPVGTLE</sequence>
<evidence type="ECO:0000259" key="1">
    <source>
        <dbReference type="PROSITE" id="PS51782"/>
    </source>
</evidence>
<dbReference type="PANTHER" id="PTHR21666">
    <property type="entry name" value="PEPTIDASE-RELATED"/>
    <property type="match status" value="1"/>
</dbReference>
<feature type="domain" description="LysM" evidence="1">
    <location>
        <begin position="113"/>
        <end position="157"/>
    </location>
</feature>
<dbReference type="GO" id="GO:0004222">
    <property type="term" value="F:metalloendopeptidase activity"/>
    <property type="evidence" value="ECO:0007669"/>
    <property type="project" value="TreeGrafter"/>
</dbReference>
<dbReference type="Pfam" id="PF01551">
    <property type="entry name" value="Peptidase_M23"/>
    <property type="match status" value="1"/>
</dbReference>
<comment type="caution">
    <text evidence="2">The sequence shown here is derived from an EMBL/GenBank/DDBJ whole genome shotgun (WGS) entry which is preliminary data.</text>
</comment>
<dbReference type="STRING" id="1797240.A3D68_00640"/>
<evidence type="ECO:0000313" key="3">
    <source>
        <dbReference type="Proteomes" id="UP000177564"/>
    </source>
</evidence>
<dbReference type="PROSITE" id="PS51782">
    <property type="entry name" value="LYSM"/>
    <property type="match status" value="2"/>
</dbReference>
<dbReference type="AlphaFoldDB" id="A0A1F4XPN8"/>
<dbReference type="CDD" id="cd12797">
    <property type="entry name" value="M23_peptidase"/>
    <property type="match status" value="1"/>
</dbReference>
<dbReference type="InterPro" id="IPR011055">
    <property type="entry name" value="Dup_hybrid_motif"/>
</dbReference>
<dbReference type="Gene3D" id="3.10.350.10">
    <property type="entry name" value="LysM domain"/>
    <property type="match status" value="2"/>
</dbReference>
<proteinExistence type="predicted"/>
<dbReference type="InterPro" id="IPR036779">
    <property type="entry name" value="LysM_dom_sf"/>
</dbReference>
<protein>
    <recommendedName>
        <fullName evidence="1">LysM domain-containing protein</fullName>
    </recommendedName>
</protein>
<feature type="domain" description="LysM" evidence="1">
    <location>
        <begin position="64"/>
        <end position="107"/>
    </location>
</feature>
<dbReference type="SMART" id="SM00257">
    <property type="entry name" value="LysM"/>
    <property type="match status" value="2"/>
</dbReference>
<dbReference type="InterPro" id="IPR050570">
    <property type="entry name" value="Cell_wall_metabolism_enzyme"/>
</dbReference>